<keyword evidence="8 13" id="KW-0812">Transmembrane</keyword>
<evidence type="ECO:0000313" key="15">
    <source>
        <dbReference type="EMBL" id="KAK7200570.1"/>
    </source>
</evidence>
<evidence type="ECO:0000256" key="1">
    <source>
        <dbReference type="ARBA" id="ARBA00004651"/>
    </source>
</evidence>
<evidence type="ECO:0000256" key="12">
    <source>
        <dbReference type="ARBA" id="ARBA00023136"/>
    </source>
</evidence>
<reference evidence="15 16" key="1">
    <citation type="journal article" date="2021" name="MBio">
        <title>A New Model Trypanosomatid, Novymonas esmeraldas: Genomic Perception of Its 'Candidatus Pandoraea novymonadis' Endosymbiont.</title>
        <authorList>
            <person name="Zakharova A."/>
            <person name="Saura A."/>
            <person name="Butenko A."/>
            <person name="Podesvova L."/>
            <person name="Warmusova S."/>
            <person name="Kostygov A.Y."/>
            <person name="Nenarokova A."/>
            <person name="Lukes J."/>
            <person name="Opperdoes F.R."/>
            <person name="Yurchenko V."/>
        </authorList>
    </citation>
    <scope>NUCLEOTIDE SEQUENCE [LARGE SCALE GENOMIC DNA]</scope>
    <source>
        <strain evidence="15 16">E262AT.01</strain>
    </source>
</reference>
<dbReference type="GO" id="GO:0051119">
    <property type="term" value="F:sugar transmembrane transporter activity"/>
    <property type="evidence" value="ECO:0007669"/>
    <property type="project" value="InterPro"/>
</dbReference>
<keyword evidence="6" id="KW-1003">Cell membrane</keyword>
<keyword evidence="10 13" id="KW-1133">Transmembrane helix</keyword>
<dbReference type="PANTHER" id="PTHR10791:SF30">
    <property type="entry name" value="SUGAR TRANSPORTER SWEET1"/>
    <property type="match status" value="1"/>
</dbReference>
<feature type="transmembrane region" description="Helical" evidence="13">
    <location>
        <begin position="63"/>
        <end position="88"/>
    </location>
</feature>
<comment type="caution">
    <text evidence="15">The sequence shown here is derived from an EMBL/GenBank/DDBJ whole genome shotgun (WGS) entry which is preliminary data.</text>
</comment>
<evidence type="ECO:0000256" key="3">
    <source>
        <dbReference type="ARBA" id="ARBA00007809"/>
    </source>
</evidence>
<evidence type="ECO:0000256" key="5">
    <source>
        <dbReference type="ARBA" id="ARBA00022448"/>
    </source>
</evidence>
<dbReference type="Pfam" id="PF03083">
    <property type="entry name" value="MtN3_slv"/>
    <property type="match status" value="2"/>
</dbReference>
<evidence type="ECO:0000256" key="6">
    <source>
        <dbReference type="ARBA" id="ARBA00022475"/>
    </source>
</evidence>
<dbReference type="GO" id="GO:0005886">
    <property type="term" value="C:plasma membrane"/>
    <property type="evidence" value="ECO:0007669"/>
    <property type="project" value="UniProtKB-SubCell"/>
</dbReference>
<dbReference type="EMBL" id="JAECZO010000006">
    <property type="protein sequence ID" value="KAK7200570.1"/>
    <property type="molecule type" value="Genomic_DNA"/>
</dbReference>
<dbReference type="InterPro" id="IPR004316">
    <property type="entry name" value="SWEET_rpt"/>
</dbReference>
<keyword evidence="5" id="KW-0813">Transport</keyword>
<dbReference type="PANTHER" id="PTHR10791">
    <property type="entry name" value="RAG1-ACTIVATING PROTEIN 1"/>
    <property type="match status" value="1"/>
</dbReference>
<proteinExistence type="inferred from homology"/>
<dbReference type="Proteomes" id="UP001430356">
    <property type="component" value="Unassembled WGS sequence"/>
</dbReference>
<feature type="transmembrane region" description="Helical" evidence="13">
    <location>
        <begin position="174"/>
        <end position="192"/>
    </location>
</feature>
<evidence type="ECO:0000256" key="13">
    <source>
        <dbReference type="SAM" id="Phobius"/>
    </source>
</evidence>
<organism evidence="15 16">
    <name type="scientific">Novymonas esmeraldas</name>
    <dbReference type="NCBI Taxonomy" id="1808958"/>
    <lineage>
        <taxon>Eukaryota</taxon>
        <taxon>Discoba</taxon>
        <taxon>Euglenozoa</taxon>
        <taxon>Kinetoplastea</taxon>
        <taxon>Metakinetoplastina</taxon>
        <taxon>Trypanosomatida</taxon>
        <taxon>Trypanosomatidae</taxon>
        <taxon>Novymonas</taxon>
    </lineage>
</organism>
<name>A0AAW0F5J6_9TRYP</name>
<dbReference type="Gene3D" id="1.20.1280.290">
    <property type="match status" value="2"/>
</dbReference>
<feature type="transmembrane region" description="Helical" evidence="13">
    <location>
        <begin position="109"/>
        <end position="129"/>
    </location>
</feature>
<dbReference type="GO" id="GO:0000139">
    <property type="term" value="C:Golgi membrane"/>
    <property type="evidence" value="ECO:0007669"/>
    <property type="project" value="UniProtKB-SubCell"/>
</dbReference>
<feature type="transmembrane region" description="Helical" evidence="13">
    <location>
        <begin position="6"/>
        <end position="25"/>
    </location>
</feature>
<evidence type="ECO:0000256" key="11">
    <source>
        <dbReference type="ARBA" id="ARBA00023034"/>
    </source>
</evidence>
<sequence length="239" mass="26243">MSVFLQIISVSATAASLCMVASPVLTVNKMRAAKTVGVMTITFFCAQFLNCNVWAMYGVQKNAYPVIICNTIGCAIAAYCILTFLTVARLEERSGRTLKSTTYRESLNAAMLTSILIIVLMLLFLYLMNYVNRSFAAQLNGILGGCCGVFMLSSPLGMAKDIIKNKNAEPLQPPTVIFATLNSVLWTLYGLLTMDMYITIPNTLCTLACFFQIFLLVRYGRHPAERVDVTEALAPVPVD</sequence>
<feature type="transmembrane region" description="Helical" evidence="13">
    <location>
        <begin position="135"/>
        <end position="153"/>
    </location>
</feature>
<feature type="transmembrane region" description="Helical" evidence="13">
    <location>
        <begin position="198"/>
        <end position="217"/>
    </location>
</feature>
<protein>
    <recommendedName>
        <fullName evidence="4">Sugar transporter SWEET1</fullName>
    </recommendedName>
</protein>
<evidence type="ECO:0000256" key="4">
    <source>
        <dbReference type="ARBA" id="ARBA00021741"/>
    </source>
</evidence>
<comment type="similarity">
    <text evidence="3">Belongs to the SWEET sugar transporter family.</text>
</comment>
<evidence type="ECO:0000256" key="10">
    <source>
        <dbReference type="ARBA" id="ARBA00022989"/>
    </source>
</evidence>
<keyword evidence="9" id="KW-0677">Repeat</keyword>
<keyword evidence="14" id="KW-0732">Signal</keyword>
<keyword evidence="11" id="KW-0333">Golgi apparatus</keyword>
<dbReference type="FunFam" id="1.20.1280.290:FF:000004">
    <property type="entry name" value="Sugar transporter SWEET"/>
    <property type="match status" value="1"/>
</dbReference>
<evidence type="ECO:0000256" key="7">
    <source>
        <dbReference type="ARBA" id="ARBA00022597"/>
    </source>
</evidence>
<feature type="transmembrane region" description="Helical" evidence="13">
    <location>
        <begin position="37"/>
        <end position="57"/>
    </location>
</feature>
<evidence type="ECO:0000256" key="14">
    <source>
        <dbReference type="SAM" id="SignalP"/>
    </source>
</evidence>
<evidence type="ECO:0000256" key="9">
    <source>
        <dbReference type="ARBA" id="ARBA00022737"/>
    </source>
</evidence>
<keyword evidence="12 13" id="KW-0472">Membrane</keyword>
<gene>
    <name evidence="15" type="ORF">NESM_000112900</name>
</gene>
<dbReference type="AlphaFoldDB" id="A0AAW0F5J6"/>
<evidence type="ECO:0000256" key="2">
    <source>
        <dbReference type="ARBA" id="ARBA00004653"/>
    </source>
</evidence>
<accession>A0AAW0F5J6</accession>
<dbReference type="InterPro" id="IPR047664">
    <property type="entry name" value="SWEET"/>
</dbReference>
<keyword evidence="7" id="KW-0762">Sugar transport</keyword>
<feature type="chain" id="PRO_5043485914" description="Sugar transporter SWEET1" evidence="14">
    <location>
        <begin position="16"/>
        <end position="239"/>
    </location>
</feature>
<comment type="subcellular location">
    <subcellularLocation>
        <location evidence="1">Cell membrane</location>
        <topology evidence="1">Multi-pass membrane protein</topology>
    </subcellularLocation>
    <subcellularLocation>
        <location evidence="2">Golgi apparatus membrane</location>
        <topology evidence="2">Multi-pass membrane protein</topology>
    </subcellularLocation>
</comment>
<feature type="signal peptide" evidence="14">
    <location>
        <begin position="1"/>
        <end position="15"/>
    </location>
</feature>
<keyword evidence="16" id="KW-1185">Reference proteome</keyword>
<evidence type="ECO:0000256" key="8">
    <source>
        <dbReference type="ARBA" id="ARBA00022692"/>
    </source>
</evidence>
<evidence type="ECO:0000313" key="16">
    <source>
        <dbReference type="Proteomes" id="UP001430356"/>
    </source>
</evidence>